<dbReference type="EMBL" id="UGLZ01000005">
    <property type="protein sequence ID" value="STV22267.1"/>
    <property type="molecule type" value="Genomic_DNA"/>
</dbReference>
<dbReference type="InterPro" id="IPR036589">
    <property type="entry name" value="HCY_dom_sf"/>
</dbReference>
<keyword evidence="10" id="KW-1185">Reference proteome</keyword>
<evidence type="ECO:0000256" key="4">
    <source>
        <dbReference type="ARBA" id="ARBA00022691"/>
    </source>
</evidence>
<gene>
    <name evidence="9" type="primary">metH_2</name>
    <name evidence="9" type="ORF">NCTC5050_03472</name>
</gene>
<sequence>MSAFADWPCDLKGNNDLLVLSKPEVIREIHDAYFEAGADIIETNTFNSTTIAMADYQMESLSAEINFARRSWPAPAPTPGRPARRKNRAMSRACLARPTAPPLSRLM</sequence>
<dbReference type="InterPro" id="IPR003726">
    <property type="entry name" value="HCY_dom"/>
</dbReference>
<dbReference type="GO" id="GO:0050667">
    <property type="term" value="P:homocysteine metabolic process"/>
    <property type="evidence" value="ECO:0007669"/>
    <property type="project" value="TreeGrafter"/>
</dbReference>
<keyword evidence="4" id="KW-0949">S-adenosyl-L-methionine</keyword>
<evidence type="ECO:0000313" key="10">
    <source>
        <dbReference type="Proteomes" id="UP000255382"/>
    </source>
</evidence>
<keyword evidence="5" id="KW-0479">Metal-binding</keyword>
<name>A0A378AV69_KLEPO</name>
<reference evidence="9 10" key="1">
    <citation type="submission" date="2018-06" db="EMBL/GenBank/DDBJ databases">
        <authorList>
            <consortium name="Pathogen Informatics"/>
            <person name="Doyle S."/>
        </authorList>
    </citation>
    <scope>NUCLEOTIDE SEQUENCE [LARGE SCALE GENOMIC DNA]</scope>
    <source>
        <strain evidence="9 10">NCTC5050</strain>
    </source>
</reference>
<evidence type="ECO:0000313" key="9">
    <source>
        <dbReference type="EMBL" id="STV22267.1"/>
    </source>
</evidence>
<dbReference type="Gene3D" id="3.20.20.330">
    <property type="entry name" value="Homocysteine-binding-like domain"/>
    <property type="match status" value="1"/>
</dbReference>
<accession>A0A378AV69</accession>
<dbReference type="AlphaFoldDB" id="A0A378AV69"/>
<evidence type="ECO:0000256" key="5">
    <source>
        <dbReference type="ARBA" id="ARBA00022723"/>
    </source>
</evidence>
<dbReference type="GO" id="GO:0046872">
    <property type="term" value="F:metal ion binding"/>
    <property type="evidence" value="ECO:0007669"/>
    <property type="project" value="UniProtKB-KW"/>
</dbReference>
<keyword evidence="2 9" id="KW-0489">Methyltransferase</keyword>
<proteinExistence type="inferred from homology"/>
<organism evidence="9 10">
    <name type="scientific">Klebsiella pneumoniae subsp. ozaenae</name>
    <dbReference type="NCBI Taxonomy" id="574"/>
    <lineage>
        <taxon>Bacteria</taxon>
        <taxon>Pseudomonadati</taxon>
        <taxon>Pseudomonadota</taxon>
        <taxon>Gammaproteobacteria</taxon>
        <taxon>Enterobacterales</taxon>
        <taxon>Enterobacteriaceae</taxon>
        <taxon>Klebsiella/Raoultella group</taxon>
        <taxon>Klebsiella</taxon>
        <taxon>Klebsiella pneumoniae complex</taxon>
    </lineage>
</organism>
<dbReference type="Proteomes" id="UP000255382">
    <property type="component" value="Unassembled WGS sequence"/>
</dbReference>
<dbReference type="GO" id="GO:0046653">
    <property type="term" value="P:tetrahydrofolate metabolic process"/>
    <property type="evidence" value="ECO:0007669"/>
    <property type="project" value="TreeGrafter"/>
</dbReference>
<protein>
    <submittedName>
        <fullName evidence="9">B12-dependent methionine synthase</fullName>
        <ecNumber evidence="9">2.1.1.13</ecNumber>
    </submittedName>
</protein>
<dbReference type="Pfam" id="PF02574">
    <property type="entry name" value="S-methyl_trans"/>
    <property type="match status" value="1"/>
</dbReference>
<feature type="region of interest" description="Disordered" evidence="7">
    <location>
        <begin position="71"/>
        <end position="107"/>
    </location>
</feature>
<feature type="domain" description="Hcy-binding" evidence="8">
    <location>
        <begin position="14"/>
        <end position="67"/>
    </location>
</feature>
<dbReference type="InterPro" id="IPR050554">
    <property type="entry name" value="Met_Synthase/Corrinoid"/>
</dbReference>
<dbReference type="EC" id="2.1.1.13" evidence="9"/>
<dbReference type="PANTHER" id="PTHR45833:SF1">
    <property type="entry name" value="METHIONINE SYNTHASE"/>
    <property type="match status" value="1"/>
</dbReference>
<dbReference type="SUPFAM" id="SSF82282">
    <property type="entry name" value="Homocysteine S-methyltransferase"/>
    <property type="match status" value="1"/>
</dbReference>
<evidence type="ECO:0000256" key="3">
    <source>
        <dbReference type="ARBA" id="ARBA00022679"/>
    </source>
</evidence>
<evidence type="ECO:0000256" key="6">
    <source>
        <dbReference type="ARBA" id="ARBA00023285"/>
    </source>
</evidence>
<keyword evidence="6" id="KW-0170">Cobalt</keyword>
<evidence type="ECO:0000256" key="1">
    <source>
        <dbReference type="ARBA" id="ARBA00010398"/>
    </source>
</evidence>
<dbReference type="GO" id="GO:0008705">
    <property type="term" value="F:methionine synthase activity"/>
    <property type="evidence" value="ECO:0007669"/>
    <property type="project" value="UniProtKB-EC"/>
</dbReference>
<keyword evidence="3 9" id="KW-0808">Transferase</keyword>
<evidence type="ECO:0000259" key="8">
    <source>
        <dbReference type="Pfam" id="PF02574"/>
    </source>
</evidence>
<dbReference type="GO" id="GO:0032259">
    <property type="term" value="P:methylation"/>
    <property type="evidence" value="ECO:0007669"/>
    <property type="project" value="UniProtKB-KW"/>
</dbReference>
<dbReference type="PANTHER" id="PTHR45833">
    <property type="entry name" value="METHIONINE SYNTHASE"/>
    <property type="match status" value="1"/>
</dbReference>
<evidence type="ECO:0000256" key="7">
    <source>
        <dbReference type="SAM" id="MobiDB-lite"/>
    </source>
</evidence>
<evidence type="ECO:0000256" key="2">
    <source>
        <dbReference type="ARBA" id="ARBA00022603"/>
    </source>
</evidence>
<comment type="similarity">
    <text evidence="1">Belongs to the vitamin-B12 dependent methionine synthase family.</text>
</comment>
<dbReference type="GO" id="GO:0005829">
    <property type="term" value="C:cytosol"/>
    <property type="evidence" value="ECO:0007669"/>
    <property type="project" value="TreeGrafter"/>
</dbReference>